<accession>A0AAU7XES2</accession>
<name>A0AAU7XES2_9HYPH</name>
<sequence>MIIDTHLHLIDLERHSYPWLADVPALNRDYSYELYEREARRVGIGAALHMEVDVAEAEIEAETETVRRISRFPQSLVLGAISACRPESEAFPAFLDRQRANPVVKGFRRVLHVMPDDLSESARFRDNIRRLGGTGLPFDLCVLPHQIPRAIALCDLAPDVQFVLDHCGVPAVKDRETHPWAAHVTEIAKRPNVVVKISGVVAYAEPATWTVADLRPYVEHAIGAFGWDRVVWGSDWPVVTLGGTLSTWVAATHALVAGCSVEEKDKLLAGNARRVWRLPAMS</sequence>
<evidence type="ECO:0000313" key="3">
    <source>
        <dbReference type="EMBL" id="XBY45196.1"/>
    </source>
</evidence>
<reference evidence="3" key="1">
    <citation type="submission" date="2024-06" db="EMBL/GenBank/DDBJ databases">
        <title>Methylostella associata gen. nov., sp. nov., a novel Ancalomicrobiaceae-affiliated facultatively methylotrophic bacteria that feed on methanotrophs of the genus Methylococcus.</title>
        <authorList>
            <person name="Saltykova V."/>
            <person name="Danilova O.V."/>
            <person name="Oshkin I.Y."/>
            <person name="Belova S.E."/>
            <person name="Pimenov N.V."/>
            <person name="Dedysh S.N."/>
        </authorList>
    </citation>
    <scope>NUCLEOTIDE SEQUENCE</scope>
    <source>
        <strain evidence="3">S20</strain>
    </source>
</reference>
<dbReference type="InterPro" id="IPR052350">
    <property type="entry name" value="Metallo-dep_Lactonases"/>
</dbReference>
<dbReference type="InterPro" id="IPR006680">
    <property type="entry name" value="Amidohydro-rel"/>
</dbReference>
<gene>
    <name evidence="3" type="ORF">ABS361_02565</name>
</gene>
<organism evidence="3">
    <name type="scientific">Methyloraptor flagellatus</name>
    <dbReference type="NCBI Taxonomy" id="3162530"/>
    <lineage>
        <taxon>Bacteria</taxon>
        <taxon>Pseudomonadati</taxon>
        <taxon>Pseudomonadota</taxon>
        <taxon>Alphaproteobacteria</taxon>
        <taxon>Hyphomicrobiales</taxon>
        <taxon>Ancalomicrobiaceae</taxon>
        <taxon>Methyloraptor</taxon>
    </lineage>
</organism>
<dbReference type="PANTHER" id="PTHR43569">
    <property type="entry name" value="AMIDOHYDROLASE"/>
    <property type="match status" value="1"/>
</dbReference>
<dbReference type="SUPFAM" id="SSF51556">
    <property type="entry name" value="Metallo-dependent hydrolases"/>
    <property type="match status" value="1"/>
</dbReference>
<dbReference type="Pfam" id="PF04909">
    <property type="entry name" value="Amidohydro_2"/>
    <property type="match status" value="1"/>
</dbReference>
<feature type="domain" description="Amidohydrolase-related" evidence="2">
    <location>
        <begin position="3"/>
        <end position="278"/>
    </location>
</feature>
<dbReference type="Gene3D" id="3.20.20.140">
    <property type="entry name" value="Metal-dependent hydrolases"/>
    <property type="match status" value="1"/>
</dbReference>
<dbReference type="PANTHER" id="PTHR43569:SF2">
    <property type="entry name" value="AMIDOHYDROLASE-RELATED DOMAIN-CONTAINING PROTEIN"/>
    <property type="match status" value="1"/>
</dbReference>
<dbReference type="InterPro" id="IPR032466">
    <property type="entry name" value="Metal_Hydrolase"/>
</dbReference>
<dbReference type="AlphaFoldDB" id="A0AAU7XES2"/>
<evidence type="ECO:0000259" key="2">
    <source>
        <dbReference type="Pfam" id="PF04909"/>
    </source>
</evidence>
<evidence type="ECO:0000256" key="1">
    <source>
        <dbReference type="ARBA" id="ARBA00038310"/>
    </source>
</evidence>
<dbReference type="EMBL" id="CP158568">
    <property type="protein sequence ID" value="XBY45196.1"/>
    <property type="molecule type" value="Genomic_DNA"/>
</dbReference>
<dbReference type="KEGG" id="mflg:ABS361_02565"/>
<proteinExistence type="inferred from homology"/>
<dbReference type="RefSeq" id="WP_407050286.1">
    <property type="nucleotide sequence ID" value="NZ_CP158568.1"/>
</dbReference>
<protein>
    <submittedName>
        <fullName evidence="3">Amidohydrolase</fullName>
    </submittedName>
</protein>
<dbReference type="GO" id="GO:0016787">
    <property type="term" value="F:hydrolase activity"/>
    <property type="evidence" value="ECO:0007669"/>
    <property type="project" value="InterPro"/>
</dbReference>
<comment type="similarity">
    <text evidence="1">Belongs to the metallo-dependent hydrolases superfamily.</text>
</comment>